<evidence type="ECO:0000256" key="3">
    <source>
        <dbReference type="ARBA" id="ARBA00022679"/>
    </source>
</evidence>
<dbReference type="EC" id="2.3.2.27" evidence="2"/>
<protein>
    <recommendedName>
        <fullName evidence="2">RING-type E3 ubiquitin transferase</fullName>
        <ecNumber evidence="2">2.3.2.27</ecNumber>
    </recommendedName>
</protein>
<name>A0A9E7KLP2_9LILI</name>
<evidence type="ECO:0000259" key="9">
    <source>
        <dbReference type="Pfam" id="PF14369"/>
    </source>
</evidence>
<dbReference type="GO" id="GO:0008270">
    <property type="term" value="F:zinc ion binding"/>
    <property type="evidence" value="ECO:0007669"/>
    <property type="project" value="UniProtKB-KW"/>
</dbReference>
<feature type="domain" description="E3 ubiquitin-protein ligase RNF126-like zinc-ribbon" evidence="9">
    <location>
        <begin position="92"/>
        <end position="123"/>
    </location>
</feature>
<reference evidence="10" key="1">
    <citation type="submission" date="2022-05" db="EMBL/GenBank/DDBJ databases">
        <title>The Musa troglodytarum L. genome provides insights into the mechanism of non-climacteric behaviour and enrichment of carotenoids.</title>
        <authorList>
            <person name="Wang J."/>
        </authorList>
    </citation>
    <scope>NUCLEOTIDE SEQUENCE</scope>
    <source>
        <tissue evidence="10">Leaf</tissue>
    </source>
</reference>
<keyword evidence="5" id="KW-0863">Zinc-finger</keyword>
<keyword evidence="7" id="KW-0862">Zinc</keyword>
<dbReference type="AlphaFoldDB" id="A0A9E7KLP2"/>
<dbReference type="InterPro" id="IPR039525">
    <property type="entry name" value="RNF126-like_zinc-ribbon"/>
</dbReference>
<keyword evidence="11" id="KW-1185">Reference proteome</keyword>
<proteinExistence type="predicted"/>
<organism evidence="10 11">
    <name type="scientific">Musa troglodytarum</name>
    <name type="common">fe'i banana</name>
    <dbReference type="NCBI Taxonomy" id="320322"/>
    <lineage>
        <taxon>Eukaryota</taxon>
        <taxon>Viridiplantae</taxon>
        <taxon>Streptophyta</taxon>
        <taxon>Embryophyta</taxon>
        <taxon>Tracheophyta</taxon>
        <taxon>Spermatophyta</taxon>
        <taxon>Magnoliopsida</taxon>
        <taxon>Liliopsida</taxon>
        <taxon>Zingiberales</taxon>
        <taxon>Musaceae</taxon>
        <taxon>Musa</taxon>
    </lineage>
</organism>
<evidence type="ECO:0000256" key="6">
    <source>
        <dbReference type="ARBA" id="ARBA00022786"/>
    </source>
</evidence>
<keyword evidence="3" id="KW-0808">Transferase</keyword>
<keyword evidence="4" id="KW-0479">Metal-binding</keyword>
<evidence type="ECO:0000256" key="8">
    <source>
        <dbReference type="SAM" id="MobiDB-lite"/>
    </source>
</evidence>
<sequence length="336" mass="37945">MISGEDVSSETSDKIGTIQRRLAWPLRKDDTHKSRNEKQPGMGLEVSSALREMLEKKKGPRVLYEDPLTNVKQMRNRQKFGRRERKMSNNRSTHWCYQCRQRVRPRERDMLCPNCDSGFVVELDEIEDTMSHFVGMDPDAVCEPWINMMEAISVTMREGRMGRRRHGGIMRRPNMNSGFGMEFGSGPWLLLRGQIPVHAFEDHGLEVLLDGHHGVGVQRTGTADYFVGPGLDELIEQLMQNNRLALLNPTLHDLDEECSGGHLEQQLQETWNVSQASLSVQYSVLQASPIQRRDFDEATATHPMAGNSAHLSLHGQDSIDALLVSGQWDSSAHASG</sequence>
<evidence type="ECO:0000256" key="4">
    <source>
        <dbReference type="ARBA" id="ARBA00022723"/>
    </source>
</evidence>
<dbReference type="Pfam" id="PF14369">
    <property type="entry name" value="Zn_ribbon_19"/>
    <property type="match status" value="1"/>
</dbReference>
<comment type="catalytic activity">
    <reaction evidence="1">
        <text>S-ubiquitinyl-[E2 ubiquitin-conjugating enzyme]-L-cysteine + [acceptor protein]-L-lysine = [E2 ubiquitin-conjugating enzyme]-L-cysteine + N(6)-ubiquitinyl-[acceptor protein]-L-lysine.</text>
        <dbReference type="EC" id="2.3.2.27"/>
    </reaction>
</comment>
<dbReference type="EMBL" id="CP097510">
    <property type="protein sequence ID" value="URE23557.1"/>
    <property type="molecule type" value="Genomic_DNA"/>
</dbReference>
<evidence type="ECO:0000256" key="1">
    <source>
        <dbReference type="ARBA" id="ARBA00000900"/>
    </source>
</evidence>
<evidence type="ECO:0000256" key="7">
    <source>
        <dbReference type="ARBA" id="ARBA00022833"/>
    </source>
</evidence>
<feature type="compositionally biased region" description="Basic and acidic residues" evidence="8">
    <location>
        <begin position="26"/>
        <end position="38"/>
    </location>
</feature>
<keyword evidence="10" id="KW-0238">DNA-binding</keyword>
<dbReference type="GO" id="GO:0061630">
    <property type="term" value="F:ubiquitin protein ligase activity"/>
    <property type="evidence" value="ECO:0007669"/>
    <property type="project" value="UniProtKB-EC"/>
</dbReference>
<evidence type="ECO:0000313" key="10">
    <source>
        <dbReference type="EMBL" id="URE23557.1"/>
    </source>
</evidence>
<feature type="region of interest" description="Disordered" evidence="8">
    <location>
        <begin position="24"/>
        <end position="43"/>
    </location>
</feature>
<evidence type="ECO:0000256" key="2">
    <source>
        <dbReference type="ARBA" id="ARBA00012483"/>
    </source>
</evidence>
<dbReference type="GO" id="GO:0003677">
    <property type="term" value="F:DNA binding"/>
    <property type="evidence" value="ECO:0007669"/>
    <property type="project" value="UniProtKB-KW"/>
</dbReference>
<gene>
    <name evidence="10" type="ORF">MUK42_17979</name>
</gene>
<dbReference type="Proteomes" id="UP001055439">
    <property type="component" value="Chromosome 8"/>
</dbReference>
<evidence type="ECO:0000313" key="11">
    <source>
        <dbReference type="Proteomes" id="UP001055439"/>
    </source>
</evidence>
<keyword evidence="6" id="KW-0833">Ubl conjugation pathway</keyword>
<dbReference type="OrthoDB" id="8062037at2759"/>
<evidence type="ECO:0000256" key="5">
    <source>
        <dbReference type="ARBA" id="ARBA00022771"/>
    </source>
</evidence>
<accession>A0A9E7KLP2</accession>